<dbReference type="EMBL" id="CAEZYL010000044">
    <property type="protein sequence ID" value="CAB4724382.1"/>
    <property type="molecule type" value="Genomic_DNA"/>
</dbReference>
<protein>
    <submittedName>
        <fullName evidence="3">Unannotated protein</fullName>
    </submittedName>
</protein>
<keyword evidence="1" id="KW-0812">Transmembrane</keyword>
<name>A0A6J6RPI8_9ZZZZ</name>
<sequence>MASSSRIRSRKGHGLHADEDVTSQAGWLFADSFLALMVVFLATISFVPALGGGFKGNATINVGNLAGKNISNGLIFAYEAFDAERIKKDFTEVLSSQKLAPSTKVLYVKIVGGYNANSESPDQGTVRALAFSVQLQQTGIPAFKESRIDLGNSKLIKPNQIVMRITLTA</sequence>
<dbReference type="EMBL" id="CAEZUY010000124">
    <property type="protein sequence ID" value="CAB4620222.1"/>
    <property type="molecule type" value="Genomic_DNA"/>
</dbReference>
<evidence type="ECO:0000256" key="1">
    <source>
        <dbReference type="SAM" id="Phobius"/>
    </source>
</evidence>
<feature type="transmembrane region" description="Helical" evidence="1">
    <location>
        <begin position="33"/>
        <end position="54"/>
    </location>
</feature>
<gene>
    <name evidence="2" type="ORF">UFOPK1863_00999</name>
    <name evidence="3" type="ORF">UFOPK2689_00794</name>
    <name evidence="4" type="ORF">UFOPK3874_00469</name>
    <name evidence="5" type="ORF">UFOPK4095_00955</name>
</gene>
<organism evidence="3">
    <name type="scientific">freshwater metagenome</name>
    <dbReference type="NCBI Taxonomy" id="449393"/>
    <lineage>
        <taxon>unclassified sequences</taxon>
        <taxon>metagenomes</taxon>
        <taxon>ecological metagenomes</taxon>
    </lineage>
</organism>
<evidence type="ECO:0000313" key="2">
    <source>
        <dbReference type="EMBL" id="CAB4620222.1"/>
    </source>
</evidence>
<reference evidence="3" key="1">
    <citation type="submission" date="2020-05" db="EMBL/GenBank/DDBJ databases">
        <authorList>
            <person name="Chiriac C."/>
            <person name="Salcher M."/>
            <person name="Ghai R."/>
            <person name="Kavagutti S V."/>
        </authorList>
    </citation>
    <scope>NUCLEOTIDE SEQUENCE</scope>
</reference>
<proteinExistence type="predicted"/>
<dbReference type="EMBL" id="CAFBPI010000065">
    <property type="protein sequence ID" value="CAB5020150.1"/>
    <property type="molecule type" value="Genomic_DNA"/>
</dbReference>
<dbReference type="EMBL" id="CAFBNS010000063">
    <property type="protein sequence ID" value="CAB4959947.1"/>
    <property type="molecule type" value="Genomic_DNA"/>
</dbReference>
<keyword evidence="1" id="KW-1133">Transmembrane helix</keyword>
<evidence type="ECO:0000313" key="5">
    <source>
        <dbReference type="EMBL" id="CAB5020150.1"/>
    </source>
</evidence>
<evidence type="ECO:0000313" key="4">
    <source>
        <dbReference type="EMBL" id="CAB4959947.1"/>
    </source>
</evidence>
<accession>A0A6J6RPI8</accession>
<dbReference type="AlphaFoldDB" id="A0A6J6RPI8"/>
<evidence type="ECO:0000313" key="3">
    <source>
        <dbReference type="EMBL" id="CAB4724382.1"/>
    </source>
</evidence>
<keyword evidence="1" id="KW-0472">Membrane</keyword>